<dbReference type="RefSeq" id="WP_179425403.1">
    <property type="nucleotide sequence ID" value="NZ_JACBZP010000001.1"/>
</dbReference>
<evidence type="ECO:0000313" key="2">
    <source>
        <dbReference type="Proteomes" id="UP000539111"/>
    </source>
</evidence>
<dbReference type="Proteomes" id="UP000539111">
    <property type="component" value="Unassembled WGS sequence"/>
</dbReference>
<protein>
    <submittedName>
        <fullName evidence="1">Uncharacterized protein</fullName>
    </submittedName>
</protein>
<reference evidence="1 2" key="1">
    <citation type="submission" date="2020-07" db="EMBL/GenBank/DDBJ databases">
        <title>Sequencing the genomes of 1000 actinobacteria strains.</title>
        <authorList>
            <person name="Klenk H.-P."/>
        </authorList>
    </citation>
    <scope>NUCLEOTIDE SEQUENCE [LARGE SCALE GENOMIC DNA]</scope>
    <source>
        <strain evidence="1 2">DSM 26341</strain>
    </source>
</reference>
<comment type="caution">
    <text evidence="1">The sequence shown here is derived from an EMBL/GenBank/DDBJ whole genome shotgun (WGS) entry which is preliminary data.</text>
</comment>
<organism evidence="1 2">
    <name type="scientific">Spelaeicoccus albus</name>
    <dbReference type="NCBI Taxonomy" id="1280376"/>
    <lineage>
        <taxon>Bacteria</taxon>
        <taxon>Bacillati</taxon>
        <taxon>Actinomycetota</taxon>
        <taxon>Actinomycetes</taxon>
        <taxon>Micrococcales</taxon>
        <taxon>Brevibacteriaceae</taxon>
        <taxon>Spelaeicoccus</taxon>
    </lineage>
</organism>
<keyword evidence="2" id="KW-1185">Reference proteome</keyword>
<dbReference type="AlphaFoldDB" id="A0A7Z0A9S2"/>
<evidence type="ECO:0000313" key="1">
    <source>
        <dbReference type="EMBL" id="NYI66211.1"/>
    </source>
</evidence>
<proteinExistence type="predicted"/>
<accession>A0A7Z0A9S2</accession>
<name>A0A7Z0A9S2_9MICO</name>
<dbReference type="EMBL" id="JACBZP010000001">
    <property type="protein sequence ID" value="NYI66211.1"/>
    <property type="molecule type" value="Genomic_DNA"/>
</dbReference>
<sequence length="183" mass="20791">MTVLEAGFFDRKRSVPLPAGRPKFPNWTALLAIGPVIVTGGEYPFIENAHADGYTFPLEARRPALFDGALVDRWLDSEEGAACSALRHAWGSRLSPECKFQARAMLEHWNDCDCMEIYGRHRLGRAKASRPTLAYEPVDCGEWAVACCRDCLRPFLWYFPTIDETPSKSWPFFDMRWEPASSK</sequence>
<gene>
    <name evidence="1" type="ORF">BJY26_000517</name>
</gene>